<name>A0A1F6W585_9BACT</name>
<dbReference type="InterPro" id="IPR029026">
    <property type="entry name" value="tRNA_m1G_MTases_N"/>
</dbReference>
<evidence type="ECO:0000256" key="4">
    <source>
        <dbReference type="ARBA" id="ARBA00022552"/>
    </source>
</evidence>
<dbReference type="NCBIfam" id="TIGR00046">
    <property type="entry name" value="RsmE family RNA methyltransferase"/>
    <property type="match status" value="1"/>
</dbReference>
<dbReference type="GO" id="GO:0005737">
    <property type="term" value="C:cytoplasm"/>
    <property type="evidence" value="ECO:0007669"/>
    <property type="project" value="UniProtKB-SubCell"/>
</dbReference>
<evidence type="ECO:0000256" key="3">
    <source>
        <dbReference type="ARBA" id="ARBA00022490"/>
    </source>
</evidence>
<evidence type="ECO:0000256" key="7">
    <source>
        <dbReference type="ARBA" id="ARBA00022691"/>
    </source>
</evidence>
<dbReference type="InterPro" id="IPR046886">
    <property type="entry name" value="RsmE_MTase_dom"/>
</dbReference>
<comment type="caution">
    <text evidence="13">The sequence shown here is derived from an EMBL/GenBank/DDBJ whole genome shotgun (WGS) entry which is preliminary data.</text>
</comment>
<dbReference type="EC" id="2.1.1.193" evidence="10"/>
<reference evidence="13 14" key="1">
    <citation type="journal article" date="2016" name="Nat. Commun.">
        <title>Thousands of microbial genomes shed light on interconnected biogeochemical processes in an aquifer system.</title>
        <authorList>
            <person name="Anantharaman K."/>
            <person name="Brown C.T."/>
            <person name="Hug L.A."/>
            <person name="Sharon I."/>
            <person name="Castelle C.J."/>
            <person name="Probst A.J."/>
            <person name="Thomas B.C."/>
            <person name="Singh A."/>
            <person name="Wilkins M.J."/>
            <person name="Karaoz U."/>
            <person name="Brodie E.L."/>
            <person name="Williams K.H."/>
            <person name="Hubbard S.S."/>
            <person name="Banfield J.F."/>
        </authorList>
    </citation>
    <scope>NUCLEOTIDE SEQUENCE [LARGE SCALE GENOMIC DNA]</scope>
</reference>
<evidence type="ECO:0000313" key="13">
    <source>
        <dbReference type="EMBL" id="OGI77051.1"/>
    </source>
</evidence>
<dbReference type="PANTHER" id="PTHR30027:SF3">
    <property type="entry name" value="16S RRNA (URACIL(1498)-N(3))-METHYLTRANSFERASE"/>
    <property type="match status" value="1"/>
</dbReference>
<evidence type="ECO:0000256" key="10">
    <source>
        <dbReference type="PIRNR" id="PIRNR015601"/>
    </source>
</evidence>
<dbReference type="GO" id="GO:0070042">
    <property type="term" value="F:rRNA (uridine-N3-)-methyltransferase activity"/>
    <property type="evidence" value="ECO:0007669"/>
    <property type="project" value="TreeGrafter"/>
</dbReference>
<dbReference type="AlphaFoldDB" id="A0A1F6W585"/>
<dbReference type="Pfam" id="PF20260">
    <property type="entry name" value="PUA_4"/>
    <property type="match status" value="1"/>
</dbReference>
<dbReference type="CDD" id="cd18084">
    <property type="entry name" value="RsmE-like"/>
    <property type="match status" value="1"/>
</dbReference>
<keyword evidence="3 10" id="KW-0963">Cytoplasm</keyword>
<evidence type="ECO:0000256" key="2">
    <source>
        <dbReference type="ARBA" id="ARBA00005528"/>
    </source>
</evidence>
<sequence>MRLHRFIGDFDLSKNEVKITDPQIIKKIKAVLRIKSGEKIILSDGRGEEAETTLISIGSELIKGLVGKKERRGEVEGGINLYLSILKKENFELAVQKAVETGVSSITPTITERTIKTGLNFERLKKIIKEASEQSGRSIVPHLHSILNFEDAIIDGKKSKIKILFHPAGNFYRPNKEQGAISIFIGPEGGFTERELERAKEEEYDVFSLGHFTLRAETAAMIAVYRTANNI</sequence>
<comment type="similarity">
    <text evidence="2 10">Belongs to the RNA methyltransferase RsmE family.</text>
</comment>
<dbReference type="Pfam" id="PF04452">
    <property type="entry name" value="Methyltrans_RNA"/>
    <property type="match status" value="1"/>
</dbReference>
<dbReference type="Proteomes" id="UP000177777">
    <property type="component" value="Unassembled WGS sequence"/>
</dbReference>
<keyword evidence="6 10" id="KW-0808">Transferase</keyword>
<evidence type="ECO:0000256" key="5">
    <source>
        <dbReference type="ARBA" id="ARBA00022603"/>
    </source>
</evidence>
<evidence type="ECO:0000256" key="1">
    <source>
        <dbReference type="ARBA" id="ARBA00004496"/>
    </source>
</evidence>
<dbReference type="STRING" id="1801754.A3D42_00835"/>
<feature type="domain" description="Ribosomal RNA small subunit methyltransferase E methyltransferase" evidence="11">
    <location>
        <begin position="79"/>
        <end position="224"/>
    </location>
</feature>
<dbReference type="InterPro" id="IPR006700">
    <property type="entry name" value="RsmE"/>
</dbReference>
<dbReference type="InterPro" id="IPR029028">
    <property type="entry name" value="Alpha/beta_knot_MTases"/>
</dbReference>
<dbReference type="InterPro" id="IPR046887">
    <property type="entry name" value="RsmE_PUA-like"/>
</dbReference>
<dbReference type="EMBL" id="MFUE01000019">
    <property type="protein sequence ID" value="OGI77051.1"/>
    <property type="molecule type" value="Genomic_DNA"/>
</dbReference>
<evidence type="ECO:0000259" key="12">
    <source>
        <dbReference type="Pfam" id="PF20260"/>
    </source>
</evidence>
<feature type="domain" description="Ribosomal RNA small subunit methyltransferase E PUA-like" evidence="12">
    <location>
        <begin position="28"/>
        <end position="62"/>
    </location>
</feature>
<dbReference type="PIRSF" id="PIRSF015601">
    <property type="entry name" value="MTase_slr0722"/>
    <property type="match status" value="1"/>
</dbReference>
<keyword evidence="5 10" id="KW-0489">Methyltransferase</keyword>
<keyword evidence="4 10" id="KW-0698">rRNA processing</keyword>
<evidence type="ECO:0000256" key="6">
    <source>
        <dbReference type="ARBA" id="ARBA00022679"/>
    </source>
</evidence>
<evidence type="ECO:0000259" key="11">
    <source>
        <dbReference type="Pfam" id="PF04452"/>
    </source>
</evidence>
<protein>
    <recommendedName>
        <fullName evidence="10">Ribosomal RNA small subunit methyltransferase E</fullName>
        <ecNumber evidence="10">2.1.1.193</ecNumber>
    </recommendedName>
</protein>
<accession>A0A1F6W585</accession>
<dbReference type="Gene3D" id="3.40.1280.10">
    <property type="match status" value="1"/>
</dbReference>
<evidence type="ECO:0000256" key="9">
    <source>
        <dbReference type="ARBA" id="ARBA00047944"/>
    </source>
</evidence>
<comment type="catalytic activity">
    <reaction evidence="9 10">
        <text>uridine(1498) in 16S rRNA + S-adenosyl-L-methionine = N(3)-methyluridine(1498) in 16S rRNA + S-adenosyl-L-homocysteine + H(+)</text>
        <dbReference type="Rhea" id="RHEA:42920"/>
        <dbReference type="Rhea" id="RHEA-COMP:10283"/>
        <dbReference type="Rhea" id="RHEA-COMP:10284"/>
        <dbReference type="ChEBI" id="CHEBI:15378"/>
        <dbReference type="ChEBI" id="CHEBI:57856"/>
        <dbReference type="ChEBI" id="CHEBI:59789"/>
        <dbReference type="ChEBI" id="CHEBI:65315"/>
        <dbReference type="ChEBI" id="CHEBI:74502"/>
        <dbReference type="EC" id="2.1.1.193"/>
    </reaction>
</comment>
<gene>
    <name evidence="13" type="ORF">A3D42_00835</name>
</gene>
<keyword evidence="7 10" id="KW-0949">S-adenosyl-L-methionine</keyword>
<dbReference type="GO" id="GO:0070475">
    <property type="term" value="P:rRNA base methylation"/>
    <property type="evidence" value="ECO:0007669"/>
    <property type="project" value="TreeGrafter"/>
</dbReference>
<evidence type="ECO:0000256" key="8">
    <source>
        <dbReference type="ARBA" id="ARBA00025699"/>
    </source>
</evidence>
<organism evidence="13 14">
    <name type="scientific">Candidatus Nomurabacteria bacterium RIFCSPHIGHO2_02_FULL_41_18</name>
    <dbReference type="NCBI Taxonomy" id="1801754"/>
    <lineage>
        <taxon>Bacteria</taxon>
        <taxon>Candidatus Nomuraibacteriota</taxon>
    </lineage>
</organism>
<comment type="subcellular location">
    <subcellularLocation>
        <location evidence="1 10">Cytoplasm</location>
    </subcellularLocation>
</comment>
<dbReference type="PANTHER" id="PTHR30027">
    <property type="entry name" value="RIBOSOMAL RNA SMALL SUBUNIT METHYLTRANSFERASE E"/>
    <property type="match status" value="1"/>
</dbReference>
<proteinExistence type="inferred from homology"/>
<dbReference type="SUPFAM" id="SSF75217">
    <property type="entry name" value="alpha/beta knot"/>
    <property type="match status" value="1"/>
</dbReference>
<evidence type="ECO:0000313" key="14">
    <source>
        <dbReference type="Proteomes" id="UP000177777"/>
    </source>
</evidence>
<comment type="function">
    <text evidence="8 10">Specifically methylates the N3 position of the uracil ring of uridine 1498 (m3U1498) in 16S rRNA. Acts on the fully assembled 30S ribosomal subunit.</text>
</comment>